<evidence type="ECO:0000256" key="1">
    <source>
        <dbReference type="SAM" id="MobiDB-lite"/>
    </source>
</evidence>
<proteinExistence type="predicted"/>
<dbReference type="RefSeq" id="WP_004073478.1">
    <property type="nucleotide sequence ID" value="NZ_CM001488.1"/>
</dbReference>
<organism evidence="2 3">
    <name type="scientific">Desulfobacter postgatei 2ac9</name>
    <dbReference type="NCBI Taxonomy" id="879212"/>
    <lineage>
        <taxon>Bacteria</taxon>
        <taxon>Pseudomonadati</taxon>
        <taxon>Thermodesulfobacteriota</taxon>
        <taxon>Desulfobacteria</taxon>
        <taxon>Desulfobacterales</taxon>
        <taxon>Desulfobacteraceae</taxon>
        <taxon>Desulfobacter</taxon>
    </lineage>
</organism>
<evidence type="ECO:0000313" key="3">
    <source>
        <dbReference type="Proteomes" id="UP000005778"/>
    </source>
</evidence>
<dbReference type="AlphaFoldDB" id="I5B3L6"/>
<dbReference type="Proteomes" id="UP000005778">
    <property type="component" value="Chromosome"/>
</dbReference>
<feature type="region of interest" description="Disordered" evidence="1">
    <location>
        <begin position="29"/>
        <end position="51"/>
    </location>
</feature>
<evidence type="ECO:0000313" key="2">
    <source>
        <dbReference type="EMBL" id="EIM64079.1"/>
    </source>
</evidence>
<reference evidence="2 3" key="1">
    <citation type="submission" date="2011-09" db="EMBL/GenBank/DDBJ databases">
        <authorList>
            <consortium name="US DOE Joint Genome Institute (JGI-PGF)"/>
            <person name="Lucas S."/>
            <person name="Han J."/>
            <person name="Lapidus A."/>
            <person name="Cheng J.-F."/>
            <person name="Goodwin L."/>
            <person name="Pitluck S."/>
            <person name="Peters L."/>
            <person name="Land M.L."/>
            <person name="Hauser L."/>
            <person name="Orellana R."/>
            <person name="Lovley D."/>
            <person name="Woyke T.J."/>
        </authorList>
    </citation>
    <scope>NUCLEOTIDE SEQUENCE [LARGE SCALE GENOMIC DNA]</scope>
    <source>
        <strain evidence="2 3">2ac9</strain>
    </source>
</reference>
<sequence>MRSYSEIIKSLVLNDSDLKMATAKQEKYLDNQTGTNPGTIAQFGNKKGTLG</sequence>
<name>I5B3L6_9BACT</name>
<protein>
    <submittedName>
        <fullName evidence="2">Uncharacterized protein</fullName>
    </submittedName>
</protein>
<accession>I5B3L6</accession>
<dbReference type="HOGENOM" id="CLU_3098178_0_0_7"/>
<keyword evidence="3" id="KW-1185">Reference proteome</keyword>
<feature type="compositionally biased region" description="Polar residues" evidence="1">
    <location>
        <begin position="30"/>
        <end position="39"/>
    </location>
</feature>
<gene>
    <name evidence="2" type="ORF">DespoDRAFT_02196</name>
</gene>
<reference evidence="2 3" key="2">
    <citation type="submission" date="2012-02" db="EMBL/GenBank/DDBJ databases">
        <title>Improved High-Quality Draft sequence of Desulfobacter postgatei 2ac9.</title>
        <authorList>
            <consortium name="US DOE Joint Genome Institute"/>
            <person name="Lucas S."/>
            <person name="Han J."/>
            <person name="Lapidus A."/>
            <person name="Cheng J.-F."/>
            <person name="Goodwin L."/>
            <person name="Pitluck S."/>
            <person name="Peters L."/>
            <person name="Ovchinnikova G."/>
            <person name="Held B."/>
            <person name="Detter J.C."/>
            <person name="Han C."/>
            <person name="Tapia R."/>
            <person name="Land M."/>
            <person name="Hauser L."/>
            <person name="Kyrpides N."/>
            <person name="Ivanova N."/>
            <person name="Pagani I."/>
            <person name="Orellana R."/>
            <person name="Lovley D."/>
            <person name="Woyke T."/>
        </authorList>
    </citation>
    <scope>NUCLEOTIDE SEQUENCE [LARGE SCALE GENOMIC DNA]</scope>
    <source>
        <strain evidence="2 3">2ac9</strain>
    </source>
</reference>
<dbReference type="EMBL" id="CM001488">
    <property type="protein sequence ID" value="EIM64079.1"/>
    <property type="molecule type" value="Genomic_DNA"/>
</dbReference>